<gene>
    <name evidence="1" type="ORF">ELY38_08685</name>
</gene>
<dbReference type="AlphaFoldDB" id="A0A433KRE2"/>
<dbReference type="RefSeq" id="WP_127061411.1">
    <property type="nucleotide sequence ID" value="NZ_RZHF01000010.1"/>
</dbReference>
<dbReference type="EMBL" id="RZHF01000010">
    <property type="protein sequence ID" value="RUR32169.1"/>
    <property type="molecule type" value="Genomic_DNA"/>
</dbReference>
<reference evidence="1 2" key="1">
    <citation type="submission" date="2018-12" db="EMBL/GenBank/DDBJ databases">
        <title>three novel Halomonas strain isolated from plants.</title>
        <authorList>
            <person name="Sun C."/>
        </authorList>
    </citation>
    <scope>NUCLEOTIDE SEQUENCE [LARGE SCALE GENOMIC DNA]</scope>
    <source>
        <strain evidence="1 2">JCM 18142</strain>
    </source>
</reference>
<keyword evidence="2" id="KW-1185">Reference proteome</keyword>
<comment type="caution">
    <text evidence="1">The sequence shown here is derived from an EMBL/GenBank/DDBJ whole genome shotgun (WGS) entry which is preliminary data.</text>
</comment>
<accession>A0A433KRE2</accession>
<sequence>MPVEQRFDAGTVVVNQFATFADSIGVESGVADEIDFPRRQGDDVSDRAAEVVIVGGRCESSGRWIRQALTLQPRSPWPPVGNIAP</sequence>
<organism evidence="1 2">
    <name type="scientific">Vreelandella nanhaiensis</name>
    <dbReference type="NCBI Taxonomy" id="1258546"/>
    <lineage>
        <taxon>Bacteria</taxon>
        <taxon>Pseudomonadati</taxon>
        <taxon>Pseudomonadota</taxon>
        <taxon>Gammaproteobacteria</taxon>
        <taxon>Oceanospirillales</taxon>
        <taxon>Halomonadaceae</taxon>
        <taxon>Vreelandella</taxon>
    </lineage>
</organism>
<evidence type="ECO:0000313" key="2">
    <source>
        <dbReference type="Proteomes" id="UP000287023"/>
    </source>
</evidence>
<dbReference type="Proteomes" id="UP000287023">
    <property type="component" value="Unassembled WGS sequence"/>
</dbReference>
<evidence type="ECO:0000313" key="1">
    <source>
        <dbReference type="EMBL" id="RUR32169.1"/>
    </source>
</evidence>
<protein>
    <submittedName>
        <fullName evidence="1">Uncharacterized protein</fullName>
    </submittedName>
</protein>
<name>A0A433KRE2_9GAMM</name>
<proteinExistence type="predicted"/>